<dbReference type="InterPro" id="IPR038220">
    <property type="entry name" value="PHOX_C_sf"/>
</dbReference>
<evidence type="ECO:0000259" key="6">
    <source>
        <dbReference type="Pfam" id="PF07976"/>
    </source>
</evidence>
<feature type="domain" description="Phenol hydroxylase-like C-terminal dimerisation" evidence="6">
    <location>
        <begin position="455"/>
        <end position="650"/>
    </location>
</feature>
<dbReference type="RefSeq" id="XP_007741005.1">
    <property type="nucleotide sequence ID" value="XM_007742815.1"/>
</dbReference>
<proteinExistence type="inferred from homology"/>
<dbReference type="PRINTS" id="PR00420">
    <property type="entry name" value="RNGMNOXGNASE"/>
</dbReference>
<sequence length="658" mass="74472">MDHPTQLPTSEVDVVIVGAGPAGLMSNLWLSTFKGLSVRIIDKRTATVYAGQADGLVGRTQEVFNSFGFEERVLKIAQPMAEFSFWEPDRNGQIFRSSRTADGPPNMSRFQGAVLHQGYIERFLKDAIKEREGPDVEYGMQPDLLQVDESMVEGDDSHPITLRIRHLSEQESAPSQFGHTIANGLFRSTNFSTSEEEDQAINTIAKAGTQEIIKCKYLLGCDGAHSWIRRQIGVNMEGDQTDFIWGVLDIHPLTDFPDIRSRCSIHSARSGSLMVVPRENELVRLYIQLEDLERNMDGRIDRSKITPEDILRAAQKIITPYTLQYDYCDWFTAYQIGQRVSTRYTKFDRVFILGDACHTHSPKAGQGMNVSLMDAYNLGWKIAQVLQHKAPRSILATYEAERRPVAQELIEFDRKWSSLFSGKLEPNDNQAEDGLLEEFKQTFEDAKLFVAGITVTYAPSVLVDKTSHQKNDHSTKVLSKTDLAKGIHLGMRIPSYRVLNQADARSWHLQDRLPSNGQWRLLIFAGSMIDLAQRERVLAFADYLLSPLSILNTYASEDIPLFDIITVHSGPRTEVELSHFPPPLRKMSEYNNVFVDDHSYLEPFGDAYKNYGVDSIRGCVVLIRPDQYVSWIGDLEDTDKLETFCRGCLRRLPSSSSL</sequence>
<dbReference type="Gene3D" id="3.30.9.10">
    <property type="entry name" value="D-Amino Acid Oxidase, subunit A, domain 2"/>
    <property type="match status" value="1"/>
</dbReference>
<evidence type="ECO:0000256" key="4">
    <source>
        <dbReference type="ARBA" id="ARBA00023002"/>
    </source>
</evidence>
<dbReference type="AlphaFoldDB" id="W9X9C0"/>
<keyword evidence="2" id="KW-0285">Flavoprotein</keyword>
<dbReference type="GeneID" id="19186932"/>
<dbReference type="Proteomes" id="UP000019471">
    <property type="component" value="Unassembled WGS sequence"/>
</dbReference>
<dbReference type="SUPFAM" id="SSF52833">
    <property type="entry name" value="Thioredoxin-like"/>
    <property type="match status" value="1"/>
</dbReference>
<keyword evidence="8" id="KW-1185">Reference proteome</keyword>
<dbReference type="CDD" id="cd02979">
    <property type="entry name" value="PHOX_C"/>
    <property type="match status" value="1"/>
</dbReference>
<dbReference type="GO" id="GO:0016709">
    <property type="term" value="F:oxidoreductase activity, acting on paired donors, with incorporation or reduction of molecular oxygen, NAD(P)H as one donor, and incorporation of one atom of oxygen"/>
    <property type="evidence" value="ECO:0007669"/>
    <property type="project" value="UniProtKB-ARBA"/>
</dbReference>
<dbReference type="STRING" id="1182543.W9X9C0"/>
<gene>
    <name evidence="7" type="ORF">A1O5_02199</name>
</gene>
<evidence type="ECO:0000256" key="1">
    <source>
        <dbReference type="ARBA" id="ARBA00007801"/>
    </source>
</evidence>
<reference evidence="7 8" key="1">
    <citation type="submission" date="2013-03" db="EMBL/GenBank/DDBJ databases">
        <title>The Genome Sequence of Cladophialophora psammophila CBS 110553.</title>
        <authorList>
            <consortium name="The Broad Institute Genomics Platform"/>
            <person name="Cuomo C."/>
            <person name="de Hoog S."/>
            <person name="Gorbushina A."/>
            <person name="Walker B."/>
            <person name="Young S.K."/>
            <person name="Zeng Q."/>
            <person name="Gargeya S."/>
            <person name="Fitzgerald M."/>
            <person name="Haas B."/>
            <person name="Abouelleil A."/>
            <person name="Allen A.W."/>
            <person name="Alvarado L."/>
            <person name="Arachchi H.M."/>
            <person name="Berlin A.M."/>
            <person name="Chapman S.B."/>
            <person name="Gainer-Dewar J."/>
            <person name="Goldberg J."/>
            <person name="Griggs A."/>
            <person name="Gujja S."/>
            <person name="Hansen M."/>
            <person name="Howarth C."/>
            <person name="Imamovic A."/>
            <person name="Ireland A."/>
            <person name="Larimer J."/>
            <person name="McCowan C."/>
            <person name="Murphy C."/>
            <person name="Pearson M."/>
            <person name="Poon T.W."/>
            <person name="Priest M."/>
            <person name="Roberts A."/>
            <person name="Saif S."/>
            <person name="Shea T."/>
            <person name="Sisk P."/>
            <person name="Sykes S."/>
            <person name="Wortman J."/>
            <person name="Nusbaum C."/>
            <person name="Birren B."/>
        </authorList>
    </citation>
    <scope>NUCLEOTIDE SEQUENCE [LARGE SCALE GENOMIC DNA]</scope>
    <source>
        <strain evidence="7 8">CBS 110553</strain>
    </source>
</reference>
<evidence type="ECO:0000313" key="8">
    <source>
        <dbReference type="Proteomes" id="UP000019471"/>
    </source>
</evidence>
<dbReference type="PANTHER" id="PTHR43004">
    <property type="entry name" value="TRK SYSTEM POTASSIUM UPTAKE PROTEIN"/>
    <property type="match status" value="1"/>
</dbReference>
<accession>W9X9C0</accession>
<dbReference type="EMBL" id="AMGX01000003">
    <property type="protein sequence ID" value="EXJ73905.1"/>
    <property type="molecule type" value="Genomic_DNA"/>
</dbReference>
<comment type="similarity">
    <text evidence="1">Belongs to the PheA/TfdB FAD monooxygenase family.</text>
</comment>
<keyword evidence="3" id="KW-0274">FAD</keyword>
<evidence type="ECO:0008006" key="9">
    <source>
        <dbReference type="Google" id="ProtNLM"/>
    </source>
</evidence>
<evidence type="ECO:0000256" key="2">
    <source>
        <dbReference type="ARBA" id="ARBA00022630"/>
    </source>
</evidence>
<name>W9X9C0_9EURO</name>
<dbReference type="PANTHER" id="PTHR43004:SF20">
    <property type="entry name" value="2-MONOOXYGENASE, PUTATIVE (AFU_ORTHOLOGUE AFUA_1G13660)-RELATED"/>
    <property type="match status" value="1"/>
</dbReference>
<evidence type="ECO:0000256" key="3">
    <source>
        <dbReference type="ARBA" id="ARBA00022827"/>
    </source>
</evidence>
<dbReference type="InterPro" id="IPR036188">
    <property type="entry name" value="FAD/NAD-bd_sf"/>
</dbReference>
<organism evidence="7 8">
    <name type="scientific">Cladophialophora psammophila CBS 110553</name>
    <dbReference type="NCBI Taxonomy" id="1182543"/>
    <lineage>
        <taxon>Eukaryota</taxon>
        <taxon>Fungi</taxon>
        <taxon>Dikarya</taxon>
        <taxon>Ascomycota</taxon>
        <taxon>Pezizomycotina</taxon>
        <taxon>Eurotiomycetes</taxon>
        <taxon>Chaetothyriomycetidae</taxon>
        <taxon>Chaetothyriales</taxon>
        <taxon>Herpotrichiellaceae</taxon>
        <taxon>Cladophialophora</taxon>
    </lineage>
</organism>
<comment type="caution">
    <text evidence="7">The sequence shown here is derived from an EMBL/GenBank/DDBJ whole genome shotgun (WGS) entry which is preliminary data.</text>
</comment>
<dbReference type="InterPro" id="IPR050641">
    <property type="entry name" value="RIFMO-like"/>
</dbReference>
<dbReference type="SUPFAM" id="SSF54373">
    <property type="entry name" value="FAD-linked reductases, C-terminal domain"/>
    <property type="match status" value="1"/>
</dbReference>
<dbReference type="eggNOG" id="KOG3855">
    <property type="taxonomic scope" value="Eukaryota"/>
</dbReference>
<evidence type="ECO:0000313" key="7">
    <source>
        <dbReference type="EMBL" id="EXJ73905.1"/>
    </source>
</evidence>
<dbReference type="InterPro" id="IPR002938">
    <property type="entry name" value="FAD-bd"/>
</dbReference>
<evidence type="ECO:0000259" key="5">
    <source>
        <dbReference type="Pfam" id="PF01494"/>
    </source>
</evidence>
<dbReference type="GO" id="GO:0071949">
    <property type="term" value="F:FAD binding"/>
    <property type="evidence" value="ECO:0007669"/>
    <property type="project" value="InterPro"/>
</dbReference>
<feature type="domain" description="FAD-binding" evidence="5">
    <location>
        <begin position="11"/>
        <end position="139"/>
    </location>
</feature>
<dbReference type="SUPFAM" id="SSF51905">
    <property type="entry name" value="FAD/NAD(P)-binding domain"/>
    <property type="match status" value="1"/>
</dbReference>
<dbReference type="Pfam" id="PF07976">
    <property type="entry name" value="Phe_hydrox_dim"/>
    <property type="match status" value="1"/>
</dbReference>
<protein>
    <recommendedName>
        <fullName evidence="9">Phenol 2-monooxygenase</fullName>
    </recommendedName>
</protein>
<dbReference type="Pfam" id="PF01494">
    <property type="entry name" value="FAD_binding_3"/>
    <property type="match status" value="2"/>
</dbReference>
<keyword evidence="4" id="KW-0560">Oxidoreductase</keyword>
<feature type="domain" description="FAD-binding" evidence="5">
    <location>
        <begin position="190"/>
        <end position="412"/>
    </location>
</feature>
<dbReference type="Gene3D" id="3.50.50.60">
    <property type="entry name" value="FAD/NAD(P)-binding domain"/>
    <property type="match status" value="1"/>
</dbReference>
<dbReference type="InterPro" id="IPR012941">
    <property type="entry name" value="Phe_hydrox_C_dim_dom"/>
</dbReference>
<dbReference type="InterPro" id="IPR036249">
    <property type="entry name" value="Thioredoxin-like_sf"/>
</dbReference>
<dbReference type="Gene3D" id="3.40.30.20">
    <property type="match status" value="1"/>
</dbReference>
<dbReference type="OrthoDB" id="1716816at2759"/>
<dbReference type="HOGENOM" id="CLU_009665_9_2_1"/>